<dbReference type="AlphaFoldDB" id="A0AAX6H379"/>
<dbReference type="Proteomes" id="UP001140949">
    <property type="component" value="Unassembled WGS sequence"/>
</dbReference>
<keyword evidence="2" id="KW-1185">Reference proteome</keyword>
<proteinExistence type="predicted"/>
<accession>A0AAX6H379</accession>
<evidence type="ECO:0000313" key="1">
    <source>
        <dbReference type="EMBL" id="KAJ6835007.1"/>
    </source>
</evidence>
<dbReference type="EMBL" id="JANAVB010013598">
    <property type="protein sequence ID" value="KAJ6835007.1"/>
    <property type="molecule type" value="Genomic_DNA"/>
</dbReference>
<sequence length="43" mass="4977">MHLGSWGSYGYISKANPRDELFRCVSSHFLFCETLYFCNIGIL</sequence>
<name>A0AAX6H379_IRIPA</name>
<protein>
    <submittedName>
        <fullName evidence="1">Sulfated surface glycoprotein 185-like</fullName>
    </submittedName>
</protein>
<reference evidence="1" key="2">
    <citation type="submission" date="2023-04" db="EMBL/GenBank/DDBJ databases">
        <authorList>
            <person name="Bruccoleri R.E."/>
            <person name="Oakeley E.J."/>
            <person name="Faust A.-M."/>
            <person name="Dessus-Babus S."/>
            <person name="Altorfer M."/>
            <person name="Burckhardt D."/>
            <person name="Oertli M."/>
            <person name="Naumann U."/>
            <person name="Petersen F."/>
            <person name="Wong J."/>
        </authorList>
    </citation>
    <scope>NUCLEOTIDE SEQUENCE</scope>
    <source>
        <strain evidence="1">GSM-AAB239-AS_SAM_17_03QT</strain>
        <tissue evidence="1">Leaf</tissue>
    </source>
</reference>
<gene>
    <name evidence="1" type="ORF">M6B38_123390</name>
</gene>
<evidence type="ECO:0000313" key="2">
    <source>
        <dbReference type="Proteomes" id="UP001140949"/>
    </source>
</evidence>
<comment type="caution">
    <text evidence="1">The sequence shown here is derived from an EMBL/GenBank/DDBJ whole genome shotgun (WGS) entry which is preliminary data.</text>
</comment>
<organism evidence="1 2">
    <name type="scientific">Iris pallida</name>
    <name type="common">Sweet iris</name>
    <dbReference type="NCBI Taxonomy" id="29817"/>
    <lineage>
        <taxon>Eukaryota</taxon>
        <taxon>Viridiplantae</taxon>
        <taxon>Streptophyta</taxon>
        <taxon>Embryophyta</taxon>
        <taxon>Tracheophyta</taxon>
        <taxon>Spermatophyta</taxon>
        <taxon>Magnoliopsida</taxon>
        <taxon>Liliopsida</taxon>
        <taxon>Asparagales</taxon>
        <taxon>Iridaceae</taxon>
        <taxon>Iridoideae</taxon>
        <taxon>Irideae</taxon>
        <taxon>Iris</taxon>
    </lineage>
</organism>
<reference evidence="1" key="1">
    <citation type="journal article" date="2023" name="GigaByte">
        <title>Genome assembly of the bearded iris, Iris pallida Lam.</title>
        <authorList>
            <person name="Bruccoleri R.E."/>
            <person name="Oakeley E.J."/>
            <person name="Faust A.M.E."/>
            <person name="Altorfer M."/>
            <person name="Dessus-Babus S."/>
            <person name="Burckhardt D."/>
            <person name="Oertli M."/>
            <person name="Naumann U."/>
            <person name="Petersen F."/>
            <person name="Wong J."/>
        </authorList>
    </citation>
    <scope>NUCLEOTIDE SEQUENCE</scope>
    <source>
        <strain evidence="1">GSM-AAB239-AS_SAM_17_03QT</strain>
    </source>
</reference>